<dbReference type="PANTHER" id="PTHR30579:SF7">
    <property type="entry name" value="HTH-TYPE TRANSCRIPTIONAL REGULATOR LRHA-RELATED"/>
    <property type="match status" value="1"/>
</dbReference>
<evidence type="ECO:0000256" key="2">
    <source>
        <dbReference type="ARBA" id="ARBA00023015"/>
    </source>
</evidence>
<keyword evidence="3" id="KW-0238">DNA-binding</keyword>
<dbReference type="SUPFAM" id="SSF46785">
    <property type="entry name" value="Winged helix' DNA-binding domain"/>
    <property type="match status" value="1"/>
</dbReference>
<evidence type="ECO:0000259" key="5">
    <source>
        <dbReference type="PROSITE" id="PS50931"/>
    </source>
</evidence>
<dbReference type="PANTHER" id="PTHR30579">
    <property type="entry name" value="TRANSCRIPTIONAL REGULATOR"/>
    <property type="match status" value="1"/>
</dbReference>
<evidence type="ECO:0000256" key="3">
    <source>
        <dbReference type="ARBA" id="ARBA00023125"/>
    </source>
</evidence>
<keyword evidence="2" id="KW-0805">Transcription regulation</keyword>
<dbReference type="InterPro" id="IPR005119">
    <property type="entry name" value="LysR_subst-bd"/>
</dbReference>
<dbReference type="PROSITE" id="PS50931">
    <property type="entry name" value="HTH_LYSR"/>
    <property type="match status" value="1"/>
</dbReference>
<dbReference type="SUPFAM" id="SSF53850">
    <property type="entry name" value="Periplasmic binding protein-like II"/>
    <property type="match status" value="1"/>
</dbReference>
<name>A0AAU7KJH6_9GAMM</name>
<dbReference type="InterPro" id="IPR000847">
    <property type="entry name" value="LysR_HTH_N"/>
</dbReference>
<dbReference type="Pfam" id="PF00126">
    <property type="entry name" value="HTH_1"/>
    <property type="match status" value="1"/>
</dbReference>
<dbReference type="Gene3D" id="1.10.10.10">
    <property type="entry name" value="Winged helix-like DNA-binding domain superfamily/Winged helix DNA-binding domain"/>
    <property type="match status" value="1"/>
</dbReference>
<organism evidence="6">
    <name type="scientific">Halomonas sp. RT37</name>
    <dbReference type="NCBI Taxonomy" id="2950872"/>
    <lineage>
        <taxon>Bacteria</taxon>
        <taxon>Pseudomonadati</taxon>
        <taxon>Pseudomonadota</taxon>
        <taxon>Gammaproteobacteria</taxon>
        <taxon>Oceanospirillales</taxon>
        <taxon>Halomonadaceae</taxon>
        <taxon>Halomonas</taxon>
    </lineage>
</organism>
<sequence>MTENTGAALDLEALRSFVTVAQQGSLAAAAELRHRTVSALSMQIKRLEQRLDARLLIRGPRGVSPSPAGEALLQEARELLRQHDGLVARLTGQGLSGRVRFGMPEGYAPHLVEQVLPDFLASHPNVLLEAVTAPSGELARRLERGELSLAVALDRPHQLTNGETLWQTSPVWAASREFRVADEAPLPLALHPLDCPFRSLGVEALESQGRDWYAVFTSTSIHAVEKAVEVGLAVSILDRQRLTPRMRVLDEAEGLPHLGTSDACLYFSRRIAAASWPAVEALAGLLRQRLSGAGPWAANSREARPLALG</sequence>
<protein>
    <submittedName>
        <fullName evidence="6">LysR substrate-binding domain-containing protein</fullName>
    </submittedName>
</protein>
<dbReference type="InterPro" id="IPR050176">
    <property type="entry name" value="LTTR"/>
</dbReference>
<keyword evidence="4" id="KW-0804">Transcription</keyword>
<feature type="domain" description="HTH lysR-type" evidence="5">
    <location>
        <begin position="9"/>
        <end position="66"/>
    </location>
</feature>
<evidence type="ECO:0000256" key="4">
    <source>
        <dbReference type="ARBA" id="ARBA00023163"/>
    </source>
</evidence>
<evidence type="ECO:0000256" key="1">
    <source>
        <dbReference type="ARBA" id="ARBA00009437"/>
    </source>
</evidence>
<evidence type="ECO:0000313" key="6">
    <source>
        <dbReference type="EMBL" id="XBO71253.1"/>
    </source>
</evidence>
<dbReference type="GO" id="GO:0003677">
    <property type="term" value="F:DNA binding"/>
    <property type="evidence" value="ECO:0007669"/>
    <property type="project" value="UniProtKB-KW"/>
</dbReference>
<dbReference type="GO" id="GO:0003700">
    <property type="term" value="F:DNA-binding transcription factor activity"/>
    <property type="evidence" value="ECO:0007669"/>
    <property type="project" value="InterPro"/>
</dbReference>
<comment type="similarity">
    <text evidence="1">Belongs to the LysR transcriptional regulatory family.</text>
</comment>
<accession>A0AAU7KJH6</accession>
<dbReference type="AlphaFoldDB" id="A0AAU7KJH6"/>
<gene>
    <name evidence="6" type="ORF">NFG58_00600</name>
</gene>
<dbReference type="InterPro" id="IPR036388">
    <property type="entry name" value="WH-like_DNA-bd_sf"/>
</dbReference>
<dbReference type="RefSeq" id="WP_045993916.1">
    <property type="nucleotide sequence ID" value="NZ_CP098827.1"/>
</dbReference>
<dbReference type="Gene3D" id="3.40.190.10">
    <property type="entry name" value="Periplasmic binding protein-like II"/>
    <property type="match status" value="2"/>
</dbReference>
<reference evidence="6" key="1">
    <citation type="submission" date="2022-06" db="EMBL/GenBank/DDBJ databases">
        <title>A novel DMS-producing enzyme.</title>
        <authorList>
            <person name="Zhang Y."/>
        </authorList>
    </citation>
    <scope>NUCLEOTIDE SEQUENCE</scope>
    <source>
        <strain evidence="6">RT37</strain>
    </source>
</reference>
<proteinExistence type="inferred from homology"/>
<dbReference type="InterPro" id="IPR036390">
    <property type="entry name" value="WH_DNA-bd_sf"/>
</dbReference>
<dbReference type="EMBL" id="CP098827">
    <property type="protein sequence ID" value="XBO71253.1"/>
    <property type="molecule type" value="Genomic_DNA"/>
</dbReference>
<dbReference type="FunFam" id="1.10.10.10:FF:000001">
    <property type="entry name" value="LysR family transcriptional regulator"/>
    <property type="match status" value="1"/>
</dbReference>
<dbReference type="Pfam" id="PF03466">
    <property type="entry name" value="LysR_substrate"/>
    <property type="match status" value="1"/>
</dbReference>